<reference evidence="3 4" key="1">
    <citation type="submission" date="2020-02" db="EMBL/GenBank/DDBJ databases">
        <authorList>
            <person name="Li X.-J."/>
            <person name="Han X.-M."/>
        </authorList>
    </citation>
    <scope>NUCLEOTIDE SEQUENCE [LARGE SCALE GENOMIC DNA]</scope>
    <source>
        <strain evidence="3 4">CCTCC AB 2017055</strain>
    </source>
</reference>
<dbReference type="Proteomes" id="UP000475214">
    <property type="component" value="Unassembled WGS sequence"/>
</dbReference>
<proteinExistence type="predicted"/>
<keyword evidence="1" id="KW-0472">Membrane</keyword>
<dbReference type="InterPro" id="IPR025508">
    <property type="entry name" value="DUF4395"/>
</dbReference>
<accession>A0A6L9S2M7</accession>
<evidence type="ECO:0000313" key="3">
    <source>
        <dbReference type="EMBL" id="NED99465.1"/>
    </source>
</evidence>
<evidence type="ECO:0000313" key="4">
    <source>
        <dbReference type="Proteomes" id="UP000475214"/>
    </source>
</evidence>
<gene>
    <name evidence="3" type="ORF">G1H10_04725</name>
</gene>
<dbReference type="EMBL" id="JAAGOA010000003">
    <property type="protein sequence ID" value="NED99465.1"/>
    <property type="molecule type" value="Genomic_DNA"/>
</dbReference>
<dbReference type="Pfam" id="PF14340">
    <property type="entry name" value="DUF4395"/>
    <property type="match status" value="1"/>
</dbReference>
<evidence type="ECO:0000256" key="1">
    <source>
        <dbReference type="SAM" id="Phobius"/>
    </source>
</evidence>
<protein>
    <submittedName>
        <fullName evidence="3">DUF4395 domain-containing protein</fullName>
    </submittedName>
</protein>
<sequence>MMIDPRGPRFAAAVTTVVLAAVLITGSAWLLALQAAVFALAVLRGPSRSPYGLLYIRLIRPRLKPPAELEDPRPPRFAQAVGLGFSIVGLLGYLSGGTVIAYVAVGAALAAAFLNAAFGFCLGCEVYLMYRRIVSARSNRSPEVTP</sequence>
<feature type="transmembrane region" description="Helical" evidence="1">
    <location>
        <begin position="77"/>
        <end position="94"/>
    </location>
</feature>
<keyword evidence="4" id="KW-1185">Reference proteome</keyword>
<dbReference type="AlphaFoldDB" id="A0A6L9S2M7"/>
<name>A0A6L9S2M7_9ACTN</name>
<feature type="transmembrane region" description="Helical" evidence="1">
    <location>
        <begin position="100"/>
        <end position="130"/>
    </location>
</feature>
<keyword evidence="1" id="KW-0812">Transmembrane</keyword>
<feature type="transmembrane region" description="Helical" evidence="1">
    <location>
        <begin position="12"/>
        <end position="31"/>
    </location>
</feature>
<comment type="caution">
    <text evidence="3">The sequence shown here is derived from an EMBL/GenBank/DDBJ whole genome shotgun (WGS) entry which is preliminary data.</text>
</comment>
<evidence type="ECO:0000259" key="2">
    <source>
        <dbReference type="Pfam" id="PF14340"/>
    </source>
</evidence>
<keyword evidence="1" id="KW-1133">Transmembrane helix</keyword>
<organism evidence="3 4">
    <name type="scientific">Phytoactinopolyspora halotolerans</name>
    <dbReference type="NCBI Taxonomy" id="1981512"/>
    <lineage>
        <taxon>Bacteria</taxon>
        <taxon>Bacillati</taxon>
        <taxon>Actinomycetota</taxon>
        <taxon>Actinomycetes</taxon>
        <taxon>Jiangellales</taxon>
        <taxon>Jiangellaceae</taxon>
        <taxon>Phytoactinopolyspora</taxon>
    </lineage>
</organism>
<feature type="domain" description="DUF4395" evidence="2">
    <location>
        <begin position="3"/>
        <end position="132"/>
    </location>
</feature>